<dbReference type="Gene3D" id="3.30.1380.10">
    <property type="match status" value="1"/>
</dbReference>
<reference evidence="3 4" key="1">
    <citation type="journal article" date="2014" name="Genome Announc.">
        <title>Draft Genome Sequence of Xylella fastidiosa Pear Leaf Scorch Strain in Taiwan.</title>
        <authorList>
            <person name="Su C.C."/>
            <person name="Deng W.L."/>
            <person name="Jan F.J."/>
            <person name="Chang C.J."/>
            <person name="Huang H."/>
            <person name="Chen J."/>
        </authorList>
    </citation>
    <scope>NUCLEOTIDE SEQUENCE [LARGE SCALE GENOMIC DNA]</scope>
    <source>
        <strain evidence="3 4">PLS229</strain>
    </source>
</reference>
<keyword evidence="3" id="KW-0121">Carboxypeptidase</keyword>
<organism evidence="3 4">
    <name type="scientific">Xylella taiwanensis</name>
    <dbReference type="NCBI Taxonomy" id="1444770"/>
    <lineage>
        <taxon>Bacteria</taxon>
        <taxon>Pseudomonadati</taxon>
        <taxon>Pseudomonadota</taxon>
        <taxon>Gammaproteobacteria</taxon>
        <taxon>Lysobacterales</taxon>
        <taxon>Lysobacteraceae</taxon>
        <taxon>Xylella</taxon>
    </lineage>
</organism>
<feature type="region of interest" description="Disordered" evidence="1">
    <location>
        <begin position="1"/>
        <end position="24"/>
    </location>
</feature>
<feature type="domain" description="D-alanyl-D-alanine carboxypeptidase-like core" evidence="2">
    <location>
        <begin position="77"/>
        <end position="200"/>
    </location>
</feature>
<dbReference type="eggNOG" id="COG1876">
    <property type="taxonomic scope" value="Bacteria"/>
</dbReference>
<dbReference type="PATRIC" id="fig|1444770.3.peg.242"/>
<dbReference type="PANTHER" id="PTHR34385:SF1">
    <property type="entry name" value="PEPTIDOGLYCAN L-ALANYL-D-GLUTAMATE ENDOPEPTIDASE CWLK"/>
    <property type="match status" value="1"/>
</dbReference>
<dbReference type="InterPro" id="IPR003709">
    <property type="entry name" value="VanY-like_core_dom"/>
</dbReference>
<evidence type="ECO:0000313" key="3">
    <source>
        <dbReference type="EMBL" id="EWS79407.1"/>
    </source>
</evidence>
<comment type="caution">
    <text evidence="3">The sequence shown here is derived from an EMBL/GenBank/DDBJ whole genome shotgun (WGS) entry which is preliminary data.</text>
</comment>
<keyword evidence="3" id="KW-0378">Hydrolase</keyword>
<dbReference type="SUPFAM" id="SSF55166">
    <property type="entry name" value="Hedgehog/DD-peptidase"/>
    <property type="match status" value="1"/>
</dbReference>
<keyword evidence="3" id="KW-0645">Protease</keyword>
<dbReference type="PANTHER" id="PTHR34385">
    <property type="entry name" value="D-ALANYL-D-ALANINE CARBOXYPEPTIDASE"/>
    <property type="match status" value="1"/>
</dbReference>
<name>Z9JNR7_9GAMM</name>
<dbReference type="CDD" id="cd14852">
    <property type="entry name" value="LD-carboxypeptidase"/>
    <property type="match status" value="1"/>
</dbReference>
<dbReference type="InterPro" id="IPR058193">
    <property type="entry name" value="VanY/YodJ_core_dom"/>
</dbReference>
<dbReference type="InterPro" id="IPR052179">
    <property type="entry name" value="DD-CPase-like"/>
</dbReference>
<dbReference type="InterPro" id="IPR009045">
    <property type="entry name" value="Zn_M74/Hedgehog-like"/>
</dbReference>
<proteinExistence type="predicted"/>
<dbReference type="GO" id="GO:0004180">
    <property type="term" value="F:carboxypeptidase activity"/>
    <property type="evidence" value="ECO:0007669"/>
    <property type="project" value="UniProtKB-KW"/>
</dbReference>
<evidence type="ECO:0000313" key="4">
    <source>
        <dbReference type="Proteomes" id="UP000020406"/>
    </source>
</evidence>
<dbReference type="EMBL" id="JDSQ01000001">
    <property type="protein sequence ID" value="EWS79407.1"/>
    <property type="molecule type" value="Genomic_DNA"/>
</dbReference>
<gene>
    <name evidence="3" type="ORF">AF72_01000</name>
</gene>
<dbReference type="AlphaFoldDB" id="Z9JNR7"/>
<dbReference type="Proteomes" id="UP000020406">
    <property type="component" value="Unassembled WGS sequence"/>
</dbReference>
<dbReference type="OrthoDB" id="9792074at2"/>
<sequence length="202" mass="22537">MNASSANGDTLNESDTLSPCAQLRDDPPLSLSELKTRLLKLGINADRYARTTGLSIESEPAALTYAGRDRYKRPLCLTINAARAWHTMCQAAVRDGILLDAISGYRSYAYQLDIFEHKLAQGQTLAQILTVNAAPGFSEHHSGEALDIGMPGEPPVDESFERTTAFAWLQRHARTFGFHLSFPRNNPHGIVYEPWHWRWRAG</sequence>
<protein>
    <submittedName>
        <fullName evidence="3">Peptidase M15B and M15C, D,D-carboxypeptidase VanY/endolysin</fullName>
    </submittedName>
</protein>
<dbReference type="GO" id="GO:0006508">
    <property type="term" value="P:proteolysis"/>
    <property type="evidence" value="ECO:0007669"/>
    <property type="project" value="InterPro"/>
</dbReference>
<evidence type="ECO:0000256" key="1">
    <source>
        <dbReference type="SAM" id="MobiDB-lite"/>
    </source>
</evidence>
<evidence type="ECO:0000259" key="2">
    <source>
        <dbReference type="Pfam" id="PF02557"/>
    </source>
</evidence>
<accession>Z9JNR7</accession>
<feature type="compositionally biased region" description="Polar residues" evidence="1">
    <location>
        <begin position="1"/>
        <end position="19"/>
    </location>
</feature>
<dbReference type="Pfam" id="PF02557">
    <property type="entry name" value="VanY"/>
    <property type="match status" value="1"/>
</dbReference>